<dbReference type="Proteomes" id="UP000068905">
    <property type="component" value="Chromosome"/>
</dbReference>
<reference evidence="1 2" key="1">
    <citation type="journal article" date="2015" name="Genome Announc.">
        <title>Genome Sequence of 'Candidatus Thioglobus singularis' Strain PS1, a Mixotroph from the SUP05 Clade of Marine Gammaproteobacteria.</title>
        <authorList>
            <person name="Marshall K.T."/>
            <person name="Morris R.M."/>
        </authorList>
    </citation>
    <scope>NUCLEOTIDE SEQUENCE [LARGE SCALE GENOMIC DNA]</scope>
    <source>
        <strain evidence="1 2">PS1</strain>
    </source>
</reference>
<dbReference type="KEGG" id="tsn:W908_06125"/>
<sequence length="85" mass="9820">MVIQKDDKLIDFDPSYPFLLPENWKDKAAPTVYEILATTNTLKKMYVDKVKEIEEGSVSNDDGEDSLRKIATNFQTLKSMLYQSR</sequence>
<dbReference type="STRING" id="1125411.W908_06125"/>
<accession>A0A0M4L4J7</accession>
<keyword evidence="2" id="KW-1185">Reference proteome</keyword>
<gene>
    <name evidence="1" type="ORF">W908_06125</name>
</gene>
<dbReference type="RefSeq" id="WP_020024888.1">
    <property type="nucleotide sequence ID" value="NZ_CP006911.1"/>
</dbReference>
<dbReference type="AlphaFoldDB" id="A0A0M4L4J7"/>
<dbReference type="OrthoDB" id="7063861at2"/>
<evidence type="ECO:0000313" key="1">
    <source>
        <dbReference type="EMBL" id="ALE02146.1"/>
    </source>
</evidence>
<name>A0A0M4L4J7_9GAMM</name>
<dbReference type="EMBL" id="CP006911">
    <property type="protein sequence ID" value="ALE02146.1"/>
    <property type="molecule type" value="Genomic_DNA"/>
</dbReference>
<protein>
    <submittedName>
        <fullName evidence="1">Uncharacterized protein</fullName>
    </submittedName>
</protein>
<evidence type="ECO:0000313" key="2">
    <source>
        <dbReference type="Proteomes" id="UP000068905"/>
    </source>
</evidence>
<organism evidence="1 2">
    <name type="scientific">Candidatus Pseudothioglobus singularis PS1</name>
    <dbReference type="NCBI Taxonomy" id="1125411"/>
    <lineage>
        <taxon>Bacteria</taxon>
        <taxon>Pseudomonadati</taxon>
        <taxon>Pseudomonadota</taxon>
        <taxon>Gammaproteobacteria</taxon>
        <taxon>Candidatus Pseudothioglobaceae</taxon>
        <taxon>Candidatus Pseudothioglobus</taxon>
    </lineage>
</organism>
<proteinExistence type="predicted"/>